<reference evidence="2" key="1">
    <citation type="submission" date="2016-06" db="UniProtKB">
        <authorList>
            <consortium name="WormBaseParasite"/>
        </authorList>
    </citation>
    <scope>IDENTIFICATION</scope>
</reference>
<evidence type="ECO:0000256" key="1">
    <source>
        <dbReference type="SAM" id="Coils"/>
    </source>
</evidence>
<protein>
    <submittedName>
        <fullName evidence="2">IF rod domain-containing protein</fullName>
    </submittedName>
</protein>
<sequence>LGRRIVVLQEELDEKDRDRDRLNAEISELKRKLQTEIEKIRNEMKALQDKYRIDFDEERDGHQKVWFNTEPARHHSVKSADQ</sequence>
<organism evidence="2">
    <name type="scientific">Gongylonema pulchrum</name>
    <dbReference type="NCBI Taxonomy" id="637853"/>
    <lineage>
        <taxon>Eukaryota</taxon>
        <taxon>Metazoa</taxon>
        <taxon>Ecdysozoa</taxon>
        <taxon>Nematoda</taxon>
        <taxon>Chromadorea</taxon>
        <taxon>Rhabditida</taxon>
        <taxon>Spirurina</taxon>
        <taxon>Spiruromorpha</taxon>
        <taxon>Spiruroidea</taxon>
        <taxon>Gongylonematidae</taxon>
        <taxon>Gongylonema</taxon>
    </lineage>
</organism>
<evidence type="ECO:0000313" key="2">
    <source>
        <dbReference type="WBParaSite" id="GPUH_0002708901-mRNA-1"/>
    </source>
</evidence>
<name>A0A183F1G8_9BILA</name>
<feature type="coiled-coil region" evidence="1">
    <location>
        <begin position="5"/>
        <end position="57"/>
    </location>
</feature>
<dbReference type="WBParaSite" id="GPUH_0002708901-mRNA-1">
    <property type="protein sequence ID" value="GPUH_0002708901-mRNA-1"/>
    <property type="gene ID" value="GPUH_0002708901"/>
</dbReference>
<dbReference type="AlphaFoldDB" id="A0A183F1G8"/>
<keyword evidence="1" id="KW-0175">Coiled coil</keyword>
<accession>A0A183F1G8</accession>
<proteinExistence type="predicted"/>